<accession>A0ABW5L061</accession>
<dbReference type="PANTHER" id="PTHR42852">
    <property type="entry name" value="THIOL:DISULFIDE INTERCHANGE PROTEIN DSBE"/>
    <property type="match status" value="1"/>
</dbReference>
<feature type="transmembrane region" description="Helical" evidence="1">
    <location>
        <begin position="20"/>
        <end position="43"/>
    </location>
</feature>
<evidence type="ECO:0000256" key="1">
    <source>
        <dbReference type="SAM" id="Phobius"/>
    </source>
</evidence>
<reference evidence="3" key="1">
    <citation type="journal article" date="2019" name="Int. J. Syst. Evol. Microbiol.">
        <title>The Global Catalogue of Microorganisms (GCM) 10K type strain sequencing project: providing services to taxonomists for standard genome sequencing and annotation.</title>
        <authorList>
            <consortium name="The Broad Institute Genomics Platform"/>
            <consortium name="The Broad Institute Genome Sequencing Center for Infectious Disease"/>
            <person name="Wu L."/>
            <person name="Ma J."/>
        </authorList>
    </citation>
    <scope>NUCLEOTIDE SEQUENCE [LARGE SCALE GENOMIC DNA]</scope>
    <source>
        <strain evidence="3">KCTC 52298</strain>
    </source>
</reference>
<dbReference type="SUPFAM" id="SSF52833">
    <property type="entry name" value="Thioredoxin-like"/>
    <property type="match status" value="1"/>
</dbReference>
<organism evidence="2 3">
    <name type="scientific">Sphingobacterium tabacisoli</name>
    <dbReference type="NCBI Taxonomy" id="2044855"/>
    <lineage>
        <taxon>Bacteria</taxon>
        <taxon>Pseudomonadati</taxon>
        <taxon>Bacteroidota</taxon>
        <taxon>Sphingobacteriia</taxon>
        <taxon>Sphingobacteriales</taxon>
        <taxon>Sphingobacteriaceae</taxon>
        <taxon>Sphingobacterium</taxon>
    </lineage>
</organism>
<keyword evidence="1" id="KW-1133">Transmembrane helix</keyword>
<comment type="caution">
    <text evidence="2">The sequence shown here is derived from an EMBL/GenBank/DDBJ whole genome shotgun (WGS) entry which is preliminary data.</text>
</comment>
<protein>
    <submittedName>
        <fullName evidence="2">TlpA family protein disulfide reductase</fullName>
    </submittedName>
</protein>
<evidence type="ECO:0000313" key="2">
    <source>
        <dbReference type="EMBL" id="MFD2554389.1"/>
    </source>
</evidence>
<evidence type="ECO:0000313" key="3">
    <source>
        <dbReference type="Proteomes" id="UP001597440"/>
    </source>
</evidence>
<gene>
    <name evidence="2" type="ORF">ACFSQW_08300</name>
</gene>
<dbReference type="InterPro" id="IPR036249">
    <property type="entry name" value="Thioredoxin-like_sf"/>
</dbReference>
<name>A0ABW5L061_9SPHI</name>
<dbReference type="InterPro" id="IPR050553">
    <property type="entry name" value="Thioredoxin_ResA/DsbE_sf"/>
</dbReference>
<dbReference type="RefSeq" id="WP_210355817.1">
    <property type="nucleotide sequence ID" value="NZ_JAEQMU010000006.1"/>
</dbReference>
<keyword evidence="1" id="KW-0472">Membrane</keyword>
<keyword evidence="1" id="KW-0812">Transmembrane</keyword>
<sequence length="212" mass="24684">MMNFNKGGRGLLFLEDDVSFIPTTIKTLSLTIIYCVLFSMALVTPAQGQEATGLLRIKPLSVGQKVPDDFWTKEHLFYINGDTVRKTFEEHRGKMVVLDFWFSGCFNCLLHQNEIDFFKEKYADELVVVMVNTKRTKEDQEKLNRFTKSEAFLNLKLSNLISVIEDDYLERLFAPSAYPSYCWINDIGLYQLKTFRNLLDRQYIAPFIDKKS</sequence>
<dbReference type="PANTHER" id="PTHR42852:SF17">
    <property type="entry name" value="THIOREDOXIN-LIKE PROTEIN HI_1115"/>
    <property type="match status" value="1"/>
</dbReference>
<dbReference type="Proteomes" id="UP001597440">
    <property type="component" value="Unassembled WGS sequence"/>
</dbReference>
<dbReference type="EMBL" id="JBHULD010000008">
    <property type="protein sequence ID" value="MFD2554389.1"/>
    <property type="molecule type" value="Genomic_DNA"/>
</dbReference>
<dbReference type="Gene3D" id="3.40.30.10">
    <property type="entry name" value="Glutaredoxin"/>
    <property type="match status" value="1"/>
</dbReference>
<keyword evidence="3" id="KW-1185">Reference proteome</keyword>
<proteinExistence type="predicted"/>